<name>A0A2I7QMD6_9CAUD</name>
<sequence>MWYVTPVVNGLGEKGYYVCKKKFIFFRVYWCPYASTTPRWFSDWDRAQAQADHSNEYEARNNVRPM</sequence>
<evidence type="ECO:0000313" key="2">
    <source>
        <dbReference type="Proteomes" id="UP000269377"/>
    </source>
</evidence>
<gene>
    <name evidence="1" type="ORF">NVP1025O_073</name>
</gene>
<dbReference type="Proteomes" id="UP000269377">
    <property type="component" value="Segment"/>
</dbReference>
<proteinExistence type="predicted"/>
<evidence type="ECO:0000313" key="1">
    <source>
        <dbReference type="EMBL" id="AUR82556.1"/>
    </source>
</evidence>
<protein>
    <submittedName>
        <fullName evidence="1">Uncharacterized protein</fullName>
    </submittedName>
</protein>
<dbReference type="EMBL" id="MG592409">
    <property type="protein sequence ID" value="AUR82556.1"/>
    <property type="molecule type" value="Genomic_DNA"/>
</dbReference>
<reference evidence="1 2" key="1">
    <citation type="submission" date="2017-11" db="EMBL/GenBank/DDBJ databases">
        <title>A major lineage of nontailed dsDNA viruses as unrecognized killers of marine bacteria.</title>
        <authorList>
            <person name="Kauffman K.M."/>
            <person name="Hussain F.A."/>
            <person name="Yang J."/>
            <person name="Arevalo P."/>
            <person name="Brown J.M."/>
            <person name="Chang W.K."/>
            <person name="VanInsberghe D."/>
            <person name="Elsherbini J."/>
            <person name="Cutler M.B."/>
            <person name="Kelly L."/>
            <person name="Polz M.F."/>
        </authorList>
    </citation>
    <scope>NUCLEOTIDE SEQUENCE [LARGE SCALE GENOMIC DNA]</scope>
</reference>
<organism evidence="1 2">
    <name type="scientific">Vibrio phage 1.025.O._10N.222.46.B6</name>
    <dbReference type="NCBI Taxonomy" id="1881420"/>
    <lineage>
        <taxon>Viruses</taxon>
        <taxon>Duplodnaviria</taxon>
        <taxon>Heunggongvirae</taxon>
        <taxon>Uroviricota</taxon>
        <taxon>Caudoviricetes</taxon>
        <taxon>Schitoviridae</taxon>
        <taxon>Pontosvirinae</taxon>
        <taxon>Nahantvirus</taxon>
        <taxon>Nahantvirus 49C7</taxon>
    </lineage>
</organism>
<accession>A0A2I7QMD6</accession>